<feature type="non-terminal residue" evidence="2">
    <location>
        <position position="1"/>
    </location>
</feature>
<feature type="region of interest" description="Disordered" evidence="1">
    <location>
        <begin position="14"/>
        <end position="71"/>
    </location>
</feature>
<reference evidence="2" key="1">
    <citation type="submission" date="2014-12" db="EMBL/GenBank/DDBJ databases">
        <title>Insight into the proteome of Arion vulgaris.</title>
        <authorList>
            <person name="Aradska J."/>
            <person name="Bulat T."/>
            <person name="Smidak R."/>
            <person name="Sarate P."/>
            <person name="Gangsoo J."/>
            <person name="Sialana F."/>
            <person name="Bilban M."/>
            <person name="Lubec G."/>
        </authorList>
    </citation>
    <scope>NUCLEOTIDE SEQUENCE</scope>
    <source>
        <tissue evidence="2">Skin</tissue>
    </source>
</reference>
<dbReference type="AlphaFoldDB" id="A0A0B6YFS8"/>
<evidence type="ECO:0000256" key="1">
    <source>
        <dbReference type="SAM" id="MobiDB-lite"/>
    </source>
</evidence>
<feature type="non-terminal residue" evidence="2">
    <location>
        <position position="71"/>
    </location>
</feature>
<organism evidence="2">
    <name type="scientific">Arion vulgaris</name>
    <dbReference type="NCBI Taxonomy" id="1028688"/>
    <lineage>
        <taxon>Eukaryota</taxon>
        <taxon>Metazoa</taxon>
        <taxon>Spiralia</taxon>
        <taxon>Lophotrochozoa</taxon>
        <taxon>Mollusca</taxon>
        <taxon>Gastropoda</taxon>
        <taxon>Heterobranchia</taxon>
        <taxon>Euthyneura</taxon>
        <taxon>Panpulmonata</taxon>
        <taxon>Eupulmonata</taxon>
        <taxon>Stylommatophora</taxon>
        <taxon>Helicina</taxon>
        <taxon>Arionoidea</taxon>
        <taxon>Arionidae</taxon>
        <taxon>Arion</taxon>
    </lineage>
</organism>
<accession>A0A0B6YFS8</accession>
<dbReference type="EMBL" id="HACG01008144">
    <property type="protein sequence ID" value="CEK55009.1"/>
    <property type="molecule type" value="Transcribed_RNA"/>
</dbReference>
<protein>
    <submittedName>
        <fullName evidence="2">Uncharacterized protein</fullName>
    </submittedName>
</protein>
<proteinExistence type="predicted"/>
<feature type="compositionally biased region" description="Polar residues" evidence="1">
    <location>
        <begin position="38"/>
        <end position="71"/>
    </location>
</feature>
<sequence length="71" mass="7725">TTFIVSLIFSISTSQDSRNNNNNNNGPRNWNFGDKTPLTGNQGNFYNPIFGTNGNPQSPSSVPGSNNYINT</sequence>
<name>A0A0B6YFS8_9EUPU</name>
<evidence type="ECO:0000313" key="2">
    <source>
        <dbReference type="EMBL" id="CEK55009.1"/>
    </source>
</evidence>
<gene>
    <name evidence="2" type="primary">ORF24145</name>
</gene>